<protein>
    <submittedName>
        <fullName evidence="1">Uncharacterized protein</fullName>
    </submittedName>
</protein>
<evidence type="ECO:0000313" key="1">
    <source>
        <dbReference type="EMBL" id="KAL3312479.1"/>
    </source>
</evidence>
<reference evidence="1 2" key="1">
    <citation type="submission" date="2024-11" db="EMBL/GenBank/DDBJ databases">
        <title>Adaptive evolution of stress response genes in parasites aligns with host niche diversity.</title>
        <authorList>
            <person name="Hahn C."/>
            <person name="Resl P."/>
        </authorList>
    </citation>
    <scope>NUCLEOTIDE SEQUENCE [LARGE SCALE GENOMIC DNA]</scope>
    <source>
        <strain evidence="1">EGGRZ-B1_66</strain>
        <tissue evidence="1">Body</tissue>
    </source>
</reference>
<evidence type="ECO:0000313" key="2">
    <source>
        <dbReference type="Proteomes" id="UP001626550"/>
    </source>
</evidence>
<dbReference type="Proteomes" id="UP001626550">
    <property type="component" value="Unassembled WGS sequence"/>
</dbReference>
<gene>
    <name evidence="1" type="ORF">Ciccas_008930</name>
</gene>
<proteinExistence type="predicted"/>
<name>A0ABD2PYH6_9PLAT</name>
<organism evidence="1 2">
    <name type="scientific">Cichlidogyrus casuarinus</name>
    <dbReference type="NCBI Taxonomy" id="1844966"/>
    <lineage>
        <taxon>Eukaryota</taxon>
        <taxon>Metazoa</taxon>
        <taxon>Spiralia</taxon>
        <taxon>Lophotrochozoa</taxon>
        <taxon>Platyhelminthes</taxon>
        <taxon>Monogenea</taxon>
        <taxon>Monopisthocotylea</taxon>
        <taxon>Dactylogyridea</taxon>
        <taxon>Ancyrocephalidae</taxon>
        <taxon>Cichlidogyrus</taxon>
    </lineage>
</organism>
<accession>A0ABD2PYH6</accession>
<comment type="caution">
    <text evidence="1">The sequence shown here is derived from an EMBL/GenBank/DDBJ whole genome shotgun (WGS) entry which is preliminary data.</text>
</comment>
<dbReference type="EMBL" id="JBJKFK010001682">
    <property type="protein sequence ID" value="KAL3312479.1"/>
    <property type="molecule type" value="Genomic_DNA"/>
</dbReference>
<dbReference type="AlphaFoldDB" id="A0ABD2PYH6"/>
<sequence>MLEMRFSQLIVGDGLYNIPNEAQDENKAFTSTFIYAGPLVTGVPGKGRVLLMLQGLRIGDWELDFVDPKTFYFFQPNDYSYSLKGDNPFTWPREYLKLYAWPELALFTGDDQSRLLSIAALAYTCEKTAKLLFSNIMYGSLLKAYKKFEWENETLLQEYGSLGELPRKMPHFLSTCGSPCVQDCRPVNDSAYRPDTMVCWDGKDKMYF</sequence>
<keyword evidence="2" id="KW-1185">Reference proteome</keyword>